<reference evidence="1 2" key="1">
    <citation type="submission" date="2024-02" db="EMBL/GenBank/DDBJ databases">
        <authorList>
            <person name="Chen Y."/>
            <person name="Shah S."/>
            <person name="Dougan E. K."/>
            <person name="Thang M."/>
            <person name="Chan C."/>
        </authorList>
    </citation>
    <scope>NUCLEOTIDE SEQUENCE [LARGE SCALE GENOMIC DNA]</scope>
</reference>
<dbReference type="EMBL" id="CAXAMN010006058">
    <property type="protein sequence ID" value="CAK9016308.1"/>
    <property type="molecule type" value="Genomic_DNA"/>
</dbReference>
<accession>A0ABP0JQ98</accession>
<evidence type="ECO:0000313" key="2">
    <source>
        <dbReference type="Proteomes" id="UP001642484"/>
    </source>
</evidence>
<dbReference type="Proteomes" id="UP001642484">
    <property type="component" value="Unassembled WGS sequence"/>
</dbReference>
<organism evidence="1 2">
    <name type="scientific">Durusdinium trenchii</name>
    <dbReference type="NCBI Taxonomy" id="1381693"/>
    <lineage>
        <taxon>Eukaryota</taxon>
        <taxon>Sar</taxon>
        <taxon>Alveolata</taxon>
        <taxon>Dinophyceae</taxon>
        <taxon>Suessiales</taxon>
        <taxon>Symbiodiniaceae</taxon>
        <taxon>Durusdinium</taxon>
    </lineage>
</organism>
<sequence length="190" mass="21834">MTNQQRGVQYDRCLGDIRYSLATWKRELHLLRGFYLSAAREAGAVSTAQPQTLTADEVLDTLQPATVDSLIDHTPLGAMAYQFHDSKQPAGFTRRLLDALIEFDQPDGDVWMITDVELRCLLANEEHFGFPVWNSSSKGWEFRAYSLHFERYCAHPEGHLWQTRARAVARLLDFTRRRAARKAADFSRPF</sequence>
<proteinExistence type="predicted"/>
<comment type="caution">
    <text evidence="1">The sequence shown here is derived from an EMBL/GenBank/DDBJ whole genome shotgun (WGS) entry which is preliminary data.</text>
</comment>
<evidence type="ECO:0000313" key="1">
    <source>
        <dbReference type="EMBL" id="CAK9016308.1"/>
    </source>
</evidence>
<name>A0ABP0JQ98_9DINO</name>
<keyword evidence="2" id="KW-1185">Reference proteome</keyword>
<gene>
    <name evidence="1" type="ORF">CCMP2556_LOCUS12450</name>
</gene>
<protein>
    <submittedName>
        <fullName evidence="1">Uncharacterized protein</fullName>
    </submittedName>
</protein>